<reference evidence="15 16" key="1">
    <citation type="journal article" date="2016" name="Genome Announc.">
        <title>First Complete Genome Sequence of a Subdivision 6 Acidobacterium Strain.</title>
        <authorList>
            <person name="Huang S."/>
            <person name="Vieira S."/>
            <person name="Bunk B."/>
            <person name="Riedel T."/>
            <person name="Sproer C."/>
            <person name="Overmann J."/>
        </authorList>
    </citation>
    <scope>NUCLEOTIDE SEQUENCE [LARGE SCALE GENOMIC DNA]</scope>
    <source>
        <strain evidence="16">DSM 100886 HEG_-6_39</strain>
    </source>
</reference>
<dbReference type="NCBIfam" id="NF008277">
    <property type="entry name" value="PRK11055.1"/>
    <property type="match status" value="1"/>
</dbReference>
<dbReference type="EC" id="5.1.3.3" evidence="9"/>
<dbReference type="GO" id="GO:0004034">
    <property type="term" value="F:aldose 1-epimerase activity"/>
    <property type="evidence" value="ECO:0007669"/>
    <property type="project" value="UniProtKB-EC"/>
</dbReference>
<protein>
    <recommendedName>
        <fullName evidence="9">Aldose 1-epimerase</fullName>
        <ecNumber evidence="9">5.1.3.3</ecNumber>
    </recommendedName>
</protein>
<dbReference type="InterPro" id="IPR015443">
    <property type="entry name" value="Aldose_1-epimerase"/>
</dbReference>
<gene>
    <name evidence="15" type="primary">mro</name>
    <name evidence="15" type="ORF">LuPra_01196</name>
</gene>
<dbReference type="PROSITE" id="PS51257">
    <property type="entry name" value="PROKAR_LIPOPROTEIN"/>
    <property type="match status" value="1"/>
</dbReference>
<evidence type="ECO:0000256" key="6">
    <source>
        <dbReference type="ARBA" id="ARBA00022553"/>
    </source>
</evidence>
<feature type="chain" id="PRO_5007511419" description="Aldose 1-epimerase" evidence="14">
    <location>
        <begin position="35"/>
        <end position="398"/>
    </location>
</feature>
<dbReference type="AlphaFoldDB" id="A0A143PIV1"/>
<dbReference type="CDD" id="cd09019">
    <property type="entry name" value="galactose_mutarotase_like"/>
    <property type="match status" value="1"/>
</dbReference>
<evidence type="ECO:0000256" key="9">
    <source>
        <dbReference type="PIRNR" id="PIRNR005096"/>
    </source>
</evidence>
<dbReference type="PATRIC" id="fig|1813736.3.peg.1240"/>
<dbReference type="Gene3D" id="2.70.98.10">
    <property type="match status" value="1"/>
</dbReference>
<dbReference type="InterPro" id="IPR008183">
    <property type="entry name" value="Aldose_1/G6P_1-epimerase"/>
</dbReference>
<comment type="subcellular location">
    <subcellularLocation>
        <location evidence="1">Cytoplasm</location>
    </subcellularLocation>
</comment>
<dbReference type="PIRSF" id="PIRSF005096">
    <property type="entry name" value="GALM"/>
    <property type="match status" value="1"/>
</dbReference>
<dbReference type="SUPFAM" id="SSF74650">
    <property type="entry name" value="Galactose mutarotase-like"/>
    <property type="match status" value="1"/>
</dbReference>
<keyword evidence="6" id="KW-0597">Phosphoprotein</keyword>
<evidence type="ECO:0000313" key="16">
    <source>
        <dbReference type="Proteomes" id="UP000076079"/>
    </source>
</evidence>
<dbReference type="Proteomes" id="UP000076079">
    <property type="component" value="Chromosome"/>
</dbReference>
<feature type="compositionally biased region" description="Low complexity" evidence="13">
    <location>
        <begin position="28"/>
        <end position="48"/>
    </location>
</feature>
<comment type="pathway">
    <text evidence="2 9">Carbohydrate metabolism; hexose metabolism.</text>
</comment>
<evidence type="ECO:0000256" key="3">
    <source>
        <dbReference type="ARBA" id="ARBA00006206"/>
    </source>
</evidence>
<reference evidence="16" key="2">
    <citation type="submission" date="2016-04" db="EMBL/GenBank/DDBJ databases">
        <title>First Complete Genome Sequence of a Subdivision 6 Acidobacterium.</title>
        <authorList>
            <person name="Huang S."/>
            <person name="Vieira S."/>
            <person name="Bunk B."/>
            <person name="Riedel T."/>
            <person name="Sproeer C."/>
            <person name="Overmann J."/>
        </authorList>
    </citation>
    <scope>NUCLEOTIDE SEQUENCE [LARGE SCALE GENOMIC DNA]</scope>
    <source>
        <strain evidence="16">DSM 100886 HEG_-6_39</strain>
    </source>
</reference>
<dbReference type="GO" id="GO:0006006">
    <property type="term" value="P:glucose metabolic process"/>
    <property type="evidence" value="ECO:0007669"/>
    <property type="project" value="TreeGrafter"/>
</dbReference>
<feature type="binding site" evidence="11">
    <location>
        <position position="298"/>
    </location>
    <ligand>
        <name>beta-D-galactose</name>
        <dbReference type="ChEBI" id="CHEBI:27667"/>
    </ligand>
</feature>
<dbReference type="EMBL" id="CP015136">
    <property type="protein sequence ID" value="AMY08008.1"/>
    <property type="molecule type" value="Genomic_DNA"/>
</dbReference>
<dbReference type="STRING" id="1855912.LuPra_01196"/>
<dbReference type="PANTHER" id="PTHR10091:SF0">
    <property type="entry name" value="GALACTOSE MUTAROTASE"/>
    <property type="match status" value="1"/>
</dbReference>
<dbReference type="GO" id="GO:0030246">
    <property type="term" value="F:carbohydrate binding"/>
    <property type="evidence" value="ECO:0007669"/>
    <property type="project" value="InterPro"/>
</dbReference>
<evidence type="ECO:0000256" key="4">
    <source>
        <dbReference type="ARBA" id="ARBA00011245"/>
    </source>
</evidence>
<dbReference type="InterPro" id="IPR047215">
    <property type="entry name" value="Galactose_mutarotase-like"/>
</dbReference>
<evidence type="ECO:0000256" key="12">
    <source>
        <dbReference type="PIRSR" id="PIRSR005096-3"/>
    </source>
</evidence>
<evidence type="ECO:0000256" key="2">
    <source>
        <dbReference type="ARBA" id="ARBA00005028"/>
    </source>
</evidence>
<evidence type="ECO:0000256" key="7">
    <source>
        <dbReference type="ARBA" id="ARBA00023235"/>
    </source>
</evidence>
<dbReference type="GO" id="GO:0005737">
    <property type="term" value="C:cytoplasm"/>
    <property type="evidence" value="ECO:0007669"/>
    <property type="project" value="UniProtKB-SubCell"/>
</dbReference>
<evidence type="ECO:0000256" key="11">
    <source>
        <dbReference type="PIRSR" id="PIRSR005096-2"/>
    </source>
</evidence>
<proteinExistence type="inferred from homology"/>
<keyword evidence="16" id="KW-1185">Reference proteome</keyword>
<evidence type="ECO:0000256" key="8">
    <source>
        <dbReference type="ARBA" id="ARBA00023277"/>
    </source>
</evidence>
<name>A0A143PIV1_LUTPR</name>
<evidence type="ECO:0000256" key="10">
    <source>
        <dbReference type="PIRSR" id="PIRSR005096-1"/>
    </source>
</evidence>
<feature type="active site" description="Proton acceptor" evidence="10">
    <location>
        <position position="363"/>
    </location>
</feature>
<keyword evidence="5" id="KW-0963">Cytoplasm</keyword>
<dbReference type="InterPro" id="IPR011013">
    <property type="entry name" value="Gal_mutarotase_sf_dom"/>
</dbReference>
<evidence type="ECO:0000256" key="1">
    <source>
        <dbReference type="ARBA" id="ARBA00004496"/>
    </source>
</evidence>
<dbReference type="KEGG" id="abac:LuPra_01196"/>
<dbReference type="FunFam" id="2.70.98.10:FF:000003">
    <property type="entry name" value="Aldose 1-epimerase"/>
    <property type="match status" value="1"/>
</dbReference>
<dbReference type="Pfam" id="PF01263">
    <property type="entry name" value="Aldose_epim"/>
    <property type="match status" value="1"/>
</dbReference>
<evidence type="ECO:0000256" key="14">
    <source>
        <dbReference type="SAM" id="SignalP"/>
    </source>
</evidence>
<comment type="subunit">
    <text evidence="4">Monomer.</text>
</comment>
<feature type="region of interest" description="Disordered" evidence="13">
    <location>
        <begin position="28"/>
        <end position="53"/>
    </location>
</feature>
<feature type="signal peptide" evidence="14">
    <location>
        <begin position="1"/>
        <end position="34"/>
    </location>
</feature>
<evidence type="ECO:0000256" key="5">
    <source>
        <dbReference type="ARBA" id="ARBA00022490"/>
    </source>
</evidence>
<dbReference type="InterPro" id="IPR014718">
    <property type="entry name" value="GH-type_carb-bd"/>
</dbReference>
<sequence precursor="true">MSAPIRRPPLSLLPLVLAATLGGACGSSSTEASASSSTQAPAPSRTAAMTRSSFGTLPGGQAVEAFTMTNAHGMEVKAITLGGIITSLKVPDKAGQLGDVVLGFDTLEGYLGKSPFFGTIVGRYGNRIGKGTFTIDGTKYTLPINNGENHLHGGPQGFDKANWKAEPFERGDSVGVVFTHTSPDGDMGYPGTVQAKVTYTLTNDNTLRIDYEATTDKATPINLTQHTYFNLAGAGNGDVLGHQLQIAADRYTPVDKGLIPTGELATVEGTPFDFRTATAIGARISADHPQIAIGGGYDHNMVFARTGTSLERVARVYEPTTGRTLDVATTQPGTQFYTGNFLDGTITGKGGKVYPKRSGFCLETQHFPDSPNKPQFPSAILRPGQTYRQSTAFTFGTR</sequence>
<keyword evidence="8 9" id="KW-0119">Carbohydrate metabolism</keyword>
<evidence type="ECO:0000313" key="15">
    <source>
        <dbReference type="EMBL" id="AMY08008.1"/>
    </source>
</evidence>
<comment type="similarity">
    <text evidence="3 9">Belongs to the aldose epimerase family.</text>
</comment>
<dbReference type="PANTHER" id="PTHR10091">
    <property type="entry name" value="ALDOSE-1-EPIMERASE"/>
    <property type="match status" value="1"/>
</dbReference>
<feature type="active site" description="Proton donor" evidence="10">
    <location>
        <position position="226"/>
    </location>
</feature>
<evidence type="ECO:0000256" key="13">
    <source>
        <dbReference type="SAM" id="MobiDB-lite"/>
    </source>
</evidence>
<dbReference type="UniPathway" id="UPA00242"/>
<comment type="catalytic activity">
    <reaction evidence="9">
        <text>alpha-D-glucose = beta-D-glucose</text>
        <dbReference type="Rhea" id="RHEA:10264"/>
        <dbReference type="ChEBI" id="CHEBI:15903"/>
        <dbReference type="ChEBI" id="CHEBI:17925"/>
        <dbReference type="EC" id="5.1.3.3"/>
    </reaction>
</comment>
<keyword evidence="7 9" id="KW-0413">Isomerase</keyword>
<accession>A0A143PIV1</accession>
<dbReference type="GO" id="GO:0033499">
    <property type="term" value="P:galactose catabolic process via UDP-galactose, Leloir pathway"/>
    <property type="evidence" value="ECO:0007669"/>
    <property type="project" value="TreeGrafter"/>
</dbReference>
<feature type="binding site" evidence="12">
    <location>
        <begin position="126"/>
        <end position="127"/>
    </location>
    <ligand>
        <name>beta-D-galactose</name>
        <dbReference type="ChEBI" id="CHEBI:27667"/>
    </ligand>
</feature>
<organism evidence="15 16">
    <name type="scientific">Luteitalea pratensis</name>
    <dbReference type="NCBI Taxonomy" id="1855912"/>
    <lineage>
        <taxon>Bacteria</taxon>
        <taxon>Pseudomonadati</taxon>
        <taxon>Acidobacteriota</taxon>
        <taxon>Vicinamibacteria</taxon>
        <taxon>Vicinamibacterales</taxon>
        <taxon>Vicinamibacteraceae</taxon>
        <taxon>Luteitalea</taxon>
    </lineage>
</organism>
<feature type="binding site" evidence="12">
    <location>
        <begin position="226"/>
        <end position="228"/>
    </location>
    <ligand>
        <name>beta-D-galactose</name>
        <dbReference type="ChEBI" id="CHEBI:27667"/>
    </ligand>
</feature>
<keyword evidence="14" id="KW-0732">Signal</keyword>